<dbReference type="EMBL" id="JAAXPI010000025">
    <property type="protein sequence ID" value="NKZ05780.1"/>
    <property type="molecule type" value="Genomic_DNA"/>
</dbReference>
<keyword evidence="3" id="KW-1185">Reference proteome</keyword>
<name>A0A846YXT6_9ACTN</name>
<organism evidence="2 3">
    <name type="scientific">Actinomadura latina</name>
    <dbReference type="NCBI Taxonomy" id="163603"/>
    <lineage>
        <taxon>Bacteria</taxon>
        <taxon>Bacillati</taxon>
        <taxon>Actinomycetota</taxon>
        <taxon>Actinomycetes</taxon>
        <taxon>Streptosporangiales</taxon>
        <taxon>Thermomonosporaceae</taxon>
        <taxon>Actinomadura</taxon>
    </lineage>
</organism>
<evidence type="ECO:0000313" key="3">
    <source>
        <dbReference type="Proteomes" id="UP000579250"/>
    </source>
</evidence>
<comment type="caution">
    <text evidence="2">The sequence shown here is derived from an EMBL/GenBank/DDBJ whole genome shotgun (WGS) entry which is preliminary data.</text>
</comment>
<evidence type="ECO:0000259" key="1">
    <source>
        <dbReference type="Pfam" id="PF04149"/>
    </source>
</evidence>
<gene>
    <name evidence="2" type="ORF">HGB48_18810</name>
</gene>
<protein>
    <submittedName>
        <fullName evidence="2">DUF397 domain-containing protein</fullName>
    </submittedName>
</protein>
<accession>A0A846YXT6</accession>
<dbReference type="Pfam" id="PF04149">
    <property type="entry name" value="DUF397"/>
    <property type="match status" value="1"/>
</dbReference>
<reference evidence="2 3" key="1">
    <citation type="submission" date="2020-04" db="EMBL/GenBank/DDBJ databases">
        <title>MicrobeNet Type strains.</title>
        <authorList>
            <person name="Nicholson A.C."/>
        </authorList>
    </citation>
    <scope>NUCLEOTIDE SEQUENCE [LARGE SCALE GENOMIC DNA]</scope>
    <source>
        <strain evidence="2 3">ATCC BAA-277</strain>
    </source>
</reference>
<sequence>MTASDVRWRTSSHSDQHGGECVEVAALAPAVAVRDSRDPEGPQLAFGAAAWWASARRVKASEVSSRSRGSRFSVAA</sequence>
<proteinExistence type="predicted"/>
<dbReference type="InterPro" id="IPR007278">
    <property type="entry name" value="DUF397"/>
</dbReference>
<feature type="domain" description="DUF397" evidence="1">
    <location>
        <begin position="7"/>
        <end position="53"/>
    </location>
</feature>
<dbReference type="RefSeq" id="WP_083945945.1">
    <property type="nucleotide sequence ID" value="NZ_JAAXPI010000025.1"/>
</dbReference>
<dbReference type="Proteomes" id="UP000579250">
    <property type="component" value="Unassembled WGS sequence"/>
</dbReference>
<dbReference type="AlphaFoldDB" id="A0A846YXT6"/>
<evidence type="ECO:0000313" key="2">
    <source>
        <dbReference type="EMBL" id="NKZ05780.1"/>
    </source>
</evidence>